<feature type="region of interest" description="Disordered" evidence="2">
    <location>
        <begin position="1"/>
        <end position="167"/>
    </location>
</feature>
<dbReference type="Gene3D" id="3.40.630.190">
    <property type="entry name" value="LCP protein"/>
    <property type="match status" value="1"/>
</dbReference>
<feature type="compositionally biased region" description="Basic and acidic residues" evidence="2">
    <location>
        <begin position="114"/>
        <end position="128"/>
    </location>
</feature>
<evidence type="ECO:0000259" key="4">
    <source>
        <dbReference type="Pfam" id="PF03816"/>
    </source>
</evidence>
<feature type="compositionally biased region" description="Basic and acidic residues" evidence="2">
    <location>
        <begin position="145"/>
        <end position="158"/>
    </location>
</feature>
<comment type="similarity">
    <text evidence="1">Belongs to the LytR/CpsA/Psr (LCP) family.</text>
</comment>
<evidence type="ECO:0000256" key="1">
    <source>
        <dbReference type="ARBA" id="ARBA00006068"/>
    </source>
</evidence>
<dbReference type="InterPro" id="IPR050922">
    <property type="entry name" value="LytR/CpsA/Psr_CW_biosynth"/>
</dbReference>
<dbReference type="RefSeq" id="WP_290196203.1">
    <property type="nucleotide sequence ID" value="NZ_CP047654.1"/>
</dbReference>
<dbReference type="EMBL" id="JAVDXZ010000001">
    <property type="protein sequence ID" value="MDR7330479.1"/>
    <property type="molecule type" value="Genomic_DNA"/>
</dbReference>
<keyword evidence="3" id="KW-0812">Transmembrane</keyword>
<accession>A0ABU1ZZY9</accession>
<keyword evidence="3" id="KW-0472">Membrane</keyword>
<keyword evidence="6" id="KW-1185">Reference proteome</keyword>
<evidence type="ECO:0000313" key="5">
    <source>
        <dbReference type="EMBL" id="MDR7330479.1"/>
    </source>
</evidence>
<evidence type="ECO:0000256" key="3">
    <source>
        <dbReference type="SAM" id="Phobius"/>
    </source>
</evidence>
<feature type="compositionally biased region" description="Basic and acidic residues" evidence="2">
    <location>
        <begin position="17"/>
        <end position="38"/>
    </location>
</feature>
<dbReference type="PANTHER" id="PTHR33392:SF6">
    <property type="entry name" value="POLYISOPRENYL-TEICHOIC ACID--PEPTIDOGLYCAN TEICHOIC ACID TRANSFERASE TAGU"/>
    <property type="match status" value="1"/>
</dbReference>
<sequence>MTDYGRGDSHGSTGSDRSFDPDKFVLGKDGKPLIDRYGRPVRRRSANPGSRAPEPPPRPRQERPDPGYSPRLRPRPEDRHERPRPAPGPDPAYGGGRRPYNPNETRADLSGPPRQERPRQEFPRERPRPTYAQDLYAEPAAQPSRDPRRDRAVVAPRRDRARRSRPRRAPGCLGLLGWFLAVLVVLTIVVTLWADARLTRVEATPEQQVADTAGTNWLLVGSDSRQGLSEEDMAELGTGGDIGLGRTDTIMLLHLPTSGQARLVSIPRDSLVTIPGYGEDKVNAAFVYGGPQLLTDTVEEATGLHIDHYAEIGMGGLAKLVNTVGGVEICVDYPIQDPLANLDVQAGCQEMDGATALGYVRTRATPQGDLDRVERQRDFFAALMDKLTAPSTMANPFRTLGLINNAAGTFTVDDGDHVWHLIRVALAMRGGVSTETVPVGGFLDTSVGNVVLWDETGADALWGSMR</sequence>
<dbReference type="Pfam" id="PF03816">
    <property type="entry name" value="LytR_cpsA_psr"/>
    <property type="match status" value="1"/>
</dbReference>
<organism evidence="5 6">
    <name type="scientific">Corynebacterium guangdongense</name>
    <dbReference type="NCBI Taxonomy" id="1783348"/>
    <lineage>
        <taxon>Bacteria</taxon>
        <taxon>Bacillati</taxon>
        <taxon>Actinomycetota</taxon>
        <taxon>Actinomycetes</taxon>
        <taxon>Mycobacteriales</taxon>
        <taxon>Corynebacteriaceae</taxon>
        <taxon>Corynebacterium</taxon>
    </lineage>
</organism>
<dbReference type="PANTHER" id="PTHR33392">
    <property type="entry name" value="POLYISOPRENYL-TEICHOIC ACID--PEPTIDOGLYCAN TEICHOIC ACID TRANSFERASE TAGU"/>
    <property type="match status" value="1"/>
</dbReference>
<reference evidence="5" key="1">
    <citation type="submission" date="2023-07" db="EMBL/GenBank/DDBJ databases">
        <title>Sequencing the genomes of 1000 actinobacteria strains.</title>
        <authorList>
            <person name="Klenk H.-P."/>
        </authorList>
    </citation>
    <scope>NUCLEOTIDE SEQUENCE</scope>
    <source>
        <strain evidence="5">DSM 107476</strain>
    </source>
</reference>
<dbReference type="Proteomes" id="UP001180840">
    <property type="component" value="Unassembled WGS sequence"/>
</dbReference>
<keyword evidence="3" id="KW-1133">Transmembrane helix</keyword>
<feature type="transmembrane region" description="Helical" evidence="3">
    <location>
        <begin position="172"/>
        <end position="194"/>
    </location>
</feature>
<feature type="domain" description="Cell envelope-related transcriptional attenuator" evidence="4">
    <location>
        <begin position="246"/>
        <end position="387"/>
    </location>
</feature>
<evidence type="ECO:0000313" key="6">
    <source>
        <dbReference type="Proteomes" id="UP001180840"/>
    </source>
</evidence>
<proteinExistence type="inferred from homology"/>
<evidence type="ECO:0000256" key="2">
    <source>
        <dbReference type="SAM" id="MobiDB-lite"/>
    </source>
</evidence>
<dbReference type="InterPro" id="IPR004474">
    <property type="entry name" value="LytR_CpsA_psr"/>
</dbReference>
<feature type="compositionally biased region" description="Basic and acidic residues" evidence="2">
    <location>
        <begin position="74"/>
        <end position="84"/>
    </location>
</feature>
<gene>
    <name evidence="5" type="ORF">J2S39_002155</name>
</gene>
<name>A0ABU1ZZY9_9CORY</name>
<protein>
    <submittedName>
        <fullName evidence="5">LCP family protein required for cell wall assembly</fullName>
    </submittedName>
</protein>
<comment type="caution">
    <text evidence="5">The sequence shown here is derived from an EMBL/GenBank/DDBJ whole genome shotgun (WGS) entry which is preliminary data.</text>
</comment>
<dbReference type="NCBIfam" id="TIGR00350">
    <property type="entry name" value="lytR_cpsA_psr"/>
    <property type="match status" value="1"/>
</dbReference>